<keyword evidence="5" id="KW-0472">Membrane</keyword>
<dbReference type="PROSITE" id="PS50005">
    <property type="entry name" value="TPR"/>
    <property type="match status" value="2"/>
</dbReference>
<dbReference type="Proteomes" id="UP000614424">
    <property type="component" value="Unassembled WGS sequence"/>
</dbReference>
<name>A0A8J6NC43_9BACT</name>
<evidence type="ECO:0000256" key="2">
    <source>
        <dbReference type="ARBA" id="ARBA00022803"/>
    </source>
</evidence>
<dbReference type="SMART" id="SM00028">
    <property type="entry name" value="TPR"/>
    <property type="match status" value="6"/>
</dbReference>
<evidence type="ECO:0000256" key="5">
    <source>
        <dbReference type="SAM" id="Phobius"/>
    </source>
</evidence>
<keyword evidence="2 3" id="KW-0802">TPR repeat</keyword>
<dbReference type="AlphaFoldDB" id="A0A8J6NC43"/>
<organism evidence="6 7">
    <name type="scientific">Candidatus Desulfobia pelagia</name>
    <dbReference type="NCBI Taxonomy" id="2841692"/>
    <lineage>
        <taxon>Bacteria</taxon>
        <taxon>Pseudomonadati</taxon>
        <taxon>Thermodesulfobacteriota</taxon>
        <taxon>Desulfobulbia</taxon>
        <taxon>Desulfobulbales</taxon>
        <taxon>Desulfobulbaceae</taxon>
        <taxon>Candidatus Desulfobia</taxon>
    </lineage>
</organism>
<comment type="caution">
    <text evidence="6">The sequence shown here is derived from an EMBL/GenBank/DDBJ whole genome shotgun (WGS) entry which is preliminary data.</text>
</comment>
<evidence type="ECO:0000313" key="7">
    <source>
        <dbReference type="Proteomes" id="UP000614424"/>
    </source>
</evidence>
<evidence type="ECO:0000256" key="3">
    <source>
        <dbReference type="PROSITE-ProRule" id="PRU00339"/>
    </source>
</evidence>
<keyword evidence="5" id="KW-0812">Transmembrane</keyword>
<feature type="compositionally biased region" description="Basic and acidic residues" evidence="4">
    <location>
        <begin position="333"/>
        <end position="347"/>
    </location>
</feature>
<feature type="repeat" description="TPR" evidence="3">
    <location>
        <begin position="519"/>
        <end position="552"/>
    </location>
</feature>
<sequence length="692" mass="79770">MVLSAKCNRPFPAYYVFFICMAAVGIFCASSAYGQNSSPKSSAGEIVVLQQEALWDKAMGLFLNGEDEESAKQFLTYYKRYPESAEAEEALWRGAFLYRGLALSSPNVEWDAVMELFRSFTIEYPESAKLADAYFEVANAYSKMNYHREAITYYSLYLKRFPSGNKAGKAIFLKAGSLLQIQRFNEASGVYAELRNSVDIKDRLRGEAGEGHIFFTQGQYHDALGIYKRILRHNPSFYVEDPEILRFAGTASLRVNNEEEGRGNLLHYLNLSGPGQYRGEVLFELAESYLKAGNITAAHHFYNQIVLEGDKEEKLVLLSLFRLAQKPESSPEDGDKEKHEELASSKNDKPFQDVLDKHYADPLSQDARYELVKRHWERKEFDQAYVLGKAYLRYETDPGQKKDIHDILGHILENRIESLLDQQTYEEVYQVYQDEYPYVKGYQRGRLLYLVGRALESMSLWKEASIVYYRALGLSLTADEKMELYFHRVQTYLAGNDLKSAQRLLKYLRKIYVNDPAIAEIYFLSGALRESQQRPEDGLEFYQMAVESHPEEQRRAEYAENYLRLLFDRQKIADAENALDRFGKETWLKQDREIFWYIHLGDTYRNLNNFIQAKAAYSKVLENPLVAELPVLQSVHLYMGDALLKTGEEKEAAVYLEKAINGRDATIQGLARERLEQAKIDKSLAELEPVLR</sequence>
<keyword evidence="1" id="KW-0677">Repeat</keyword>
<gene>
    <name evidence="6" type="ORF">H8E41_00805</name>
</gene>
<keyword evidence="5" id="KW-1133">Transmembrane helix</keyword>
<dbReference type="Gene3D" id="1.25.40.10">
    <property type="entry name" value="Tetratricopeptide repeat domain"/>
    <property type="match status" value="4"/>
</dbReference>
<dbReference type="SUPFAM" id="SSF48452">
    <property type="entry name" value="TPR-like"/>
    <property type="match status" value="2"/>
</dbReference>
<feature type="transmembrane region" description="Helical" evidence="5">
    <location>
        <begin position="12"/>
        <end position="33"/>
    </location>
</feature>
<evidence type="ECO:0000313" key="6">
    <source>
        <dbReference type="EMBL" id="MBC8316412.1"/>
    </source>
</evidence>
<dbReference type="PANTHER" id="PTHR45586">
    <property type="entry name" value="TPR REPEAT-CONTAINING PROTEIN PA4667"/>
    <property type="match status" value="1"/>
</dbReference>
<feature type="repeat" description="TPR" evidence="3">
    <location>
        <begin position="131"/>
        <end position="164"/>
    </location>
</feature>
<evidence type="ECO:0000256" key="1">
    <source>
        <dbReference type="ARBA" id="ARBA00022737"/>
    </source>
</evidence>
<dbReference type="Pfam" id="PF13181">
    <property type="entry name" value="TPR_8"/>
    <property type="match status" value="2"/>
</dbReference>
<proteinExistence type="predicted"/>
<accession>A0A8J6NC43</accession>
<protein>
    <submittedName>
        <fullName evidence="6">Tetratricopeptide repeat protein</fullName>
    </submittedName>
</protein>
<dbReference type="EMBL" id="JACNJZ010000031">
    <property type="protein sequence ID" value="MBC8316412.1"/>
    <property type="molecule type" value="Genomic_DNA"/>
</dbReference>
<reference evidence="6 7" key="1">
    <citation type="submission" date="2020-08" db="EMBL/GenBank/DDBJ databases">
        <title>Bridging the membrane lipid divide: bacteria of the FCB group superphylum have the potential to synthesize archaeal ether lipids.</title>
        <authorList>
            <person name="Villanueva L."/>
            <person name="Von Meijenfeldt F.A.B."/>
            <person name="Westbye A.B."/>
            <person name="Yadav S."/>
            <person name="Hopmans E.C."/>
            <person name="Dutilh B.E."/>
            <person name="Sinninghe Damste J.S."/>
        </authorList>
    </citation>
    <scope>NUCLEOTIDE SEQUENCE [LARGE SCALE GENOMIC DNA]</scope>
    <source>
        <strain evidence="6">NIOZ-UU47</strain>
    </source>
</reference>
<dbReference type="InterPro" id="IPR011990">
    <property type="entry name" value="TPR-like_helical_dom_sf"/>
</dbReference>
<evidence type="ECO:0000256" key="4">
    <source>
        <dbReference type="SAM" id="MobiDB-lite"/>
    </source>
</evidence>
<dbReference type="InterPro" id="IPR019734">
    <property type="entry name" value="TPR_rpt"/>
</dbReference>
<dbReference type="InterPro" id="IPR051012">
    <property type="entry name" value="CellSynth/LPSAsmb/PSIAsmb"/>
</dbReference>
<dbReference type="PANTHER" id="PTHR45586:SF1">
    <property type="entry name" value="LIPOPOLYSACCHARIDE ASSEMBLY PROTEIN B"/>
    <property type="match status" value="1"/>
</dbReference>
<feature type="region of interest" description="Disordered" evidence="4">
    <location>
        <begin position="327"/>
        <end position="347"/>
    </location>
</feature>